<gene>
    <name evidence="4" type="ORF">C0J27_01900</name>
</gene>
<dbReference type="EMBL" id="CP025544">
    <property type="protein sequence ID" value="AXK60497.1"/>
    <property type="molecule type" value="Genomic_DNA"/>
</dbReference>
<keyword evidence="5" id="KW-1185">Reference proteome</keyword>
<dbReference type="PANTHER" id="PTHR24171:SF8">
    <property type="entry name" value="BRCA1-ASSOCIATED RING DOMAIN PROTEIN 1"/>
    <property type="match status" value="1"/>
</dbReference>
<dbReference type="Gene3D" id="1.25.40.20">
    <property type="entry name" value="Ankyrin repeat-containing domain"/>
    <property type="match status" value="2"/>
</dbReference>
<evidence type="ECO:0000313" key="4">
    <source>
        <dbReference type="EMBL" id="AXK60497.1"/>
    </source>
</evidence>
<dbReference type="InterPro" id="IPR002110">
    <property type="entry name" value="Ankyrin_rpt"/>
</dbReference>
<dbReference type="Proteomes" id="UP000254834">
    <property type="component" value="Chromosome"/>
</dbReference>
<dbReference type="OrthoDB" id="407974at2"/>
<proteinExistence type="predicted"/>
<dbReference type="SMART" id="SM00248">
    <property type="entry name" value="ANK"/>
    <property type="match status" value="4"/>
</dbReference>
<organism evidence="4 5">
    <name type="scientific">Candidatus Chromulinivorax destructor</name>
    <dbReference type="NCBI Taxonomy" id="2066483"/>
    <lineage>
        <taxon>Bacteria</taxon>
        <taxon>Candidatus Babelota</taxon>
        <taxon>Candidatus Babeliae</taxon>
        <taxon>Candidatus Babeliales</taxon>
        <taxon>Candidatus Chromulinivoraceae</taxon>
        <taxon>Candidatus Chromulinivorax</taxon>
    </lineage>
</organism>
<dbReference type="RefSeq" id="WP_115585512.1">
    <property type="nucleotide sequence ID" value="NZ_CP025544.1"/>
</dbReference>
<reference evidence="4 5" key="1">
    <citation type="submission" date="2017-12" db="EMBL/GenBank/DDBJ databases">
        <title>Chromulinavorax destructans is a abundant pathogen of dominant heterotrophic picoflagllates.</title>
        <authorList>
            <person name="Deeg C.M."/>
            <person name="Zimmer M."/>
            <person name="Suttle C.A."/>
        </authorList>
    </citation>
    <scope>NUCLEOTIDE SEQUENCE [LARGE SCALE GENOMIC DNA]</scope>
    <source>
        <strain evidence="4 5">SeV1</strain>
    </source>
</reference>
<dbReference type="Pfam" id="PF12796">
    <property type="entry name" value="Ank_2"/>
    <property type="match status" value="2"/>
</dbReference>
<dbReference type="PROSITE" id="PS50297">
    <property type="entry name" value="ANK_REP_REGION"/>
    <property type="match status" value="2"/>
</dbReference>
<evidence type="ECO:0000313" key="5">
    <source>
        <dbReference type="Proteomes" id="UP000254834"/>
    </source>
</evidence>
<dbReference type="KEGG" id="cdes:C0J27_01900"/>
<dbReference type="PANTHER" id="PTHR24171">
    <property type="entry name" value="ANKYRIN REPEAT DOMAIN-CONTAINING PROTEIN 39-RELATED"/>
    <property type="match status" value="1"/>
</dbReference>
<evidence type="ECO:0000256" key="1">
    <source>
        <dbReference type="ARBA" id="ARBA00022737"/>
    </source>
</evidence>
<dbReference type="SUPFAM" id="SSF48403">
    <property type="entry name" value="Ankyrin repeat"/>
    <property type="match status" value="1"/>
</dbReference>
<dbReference type="PROSITE" id="PS50088">
    <property type="entry name" value="ANK_REPEAT"/>
    <property type="match status" value="2"/>
</dbReference>
<feature type="repeat" description="ANK" evidence="3">
    <location>
        <begin position="104"/>
        <end position="136"/>
    </location>
</feature>
<protein>
    <submittedName>
        <fullName evidence="4">Uncharacterized protein</fullName>
    </submittedName>
</protein>
<name>A0A345ZB30_9BACT</name>
<keyword evidence="2 3" id="KW-0040">ANK repeat</keyword>
<dbReference type="GO" id="GO:0085020">
    <property type="term" value="P:protein K6-linked ubiquitination"/>
    <property type="evidence" value="ECO:0007669"/>
    <property type="project" value="TreeGrafter"/>
</dbReference>
<evidence type="ECO:0000256" key="2">
    <source>
        <dbReference type="ARBA" id="ARBA00023043"/>
    </source>
</evidence>
<evidence type="ECO:0000256" key="3">
    <source>
        <dbReference type="PROSITE-ProRule" id="PRU00023"/>
    </source>
</evidence>
<keyword evidence="1" id="KW-0677">Repeat</keyword>
<feature type="repeat" description="ANK" evidence="3">
    <location>
        <begin position="257"/>
        <end position="289"/>
    </location>
</feature>
<dbReference type="InterPro" id="IPR036770">
    <property type="entry name" value="Ankyrin_rpt-contain_sf"/>
</dbReference>
<dbReference type="AlphaFoldDB" id="A0A345ZB30"/>
<dbReference type="GO" id="GO:0004842">
    <property type="term" value="F:ubiquitin-protein transferase activity"/>
    <property type="evidence" value="ECO:0007669"/>
    <property type="project" value="TreeGrafter"/>
</dbReference>
<accession>A0A345ZB30</accession>
<sequence length="360" mass="39644">MKLIKKLELMIIVCVCIKGSLIFASQALTPIFMPDEQFKSFVNDDDVVKAYLDGGGNPNIYNLLGRFVYKNNFEIVTRLISAGADVNLAQPLYPGDGTKKIIGYYSSPLHAAIKSKSLDMVKLLVEHGANIYKGDLQCQTAIDLAITQSSMHANDLNRLEIKKILENLSFQQTGKWPVNSIPKIQFDRLLNDNGALKAYVEEGGNPNILMMPQEAYLDEEACLDLNMFGMLQIAAGDDKFDIVTLLLNAGADIDLGYNATPLHDAIANESLSMVKLLVTNGADVNKQNMCGQSSIEFANIKLQEDPENQKRLAIKSYLDEVDAYSIVSNTFTDEIPTAIGYPNNELGGTQYPVAHAEVRP</sequence>